<feature type="chain" id="PRO_5039932132" evidence="4">
    <location>
        <begin position="30"/>
        <end position="1049"/>
    </location>
</feature>
<feature type="signal peptide" evidence="4">
    <location>
        <begin position="1"/>
        <end position="29"/>
    </location>
</feature>
<name>A0A9K3KCK2_9STRA</name>
<reference evidence="6" key="1">
    <citation type="journal article" date="2021" name="Sci. Rep.">
        <title>Diploid genomic architecture of Nitzschia inconspicua, an elite biomass production diatom.</title>
        <authorList>
            <person name="Oliver A."/>
            <person name="Podell S."/>
            <person name="Pinowska A."/>
            <person name="Traller J.C."/>
            <person name="Smith S.R."/>
            <person name="McClure R."/>
            <person name="Beliaev A."/>
            <person name="Bohutskyi P."/>
            <person name="Hill E.A."/>
            <person name="Rabines A."/>
            <person name="Zheng H."/>
            <person name="Allen L.Z."/>
            <person name="Kuo A."/>
            <person name="Grigoriev I.V."/>
            <person name="Allen A.E."/>
            <person name="Hazlebeck D."/>
            <person name="Allen E.E."/>
        </authorList>
    </citation>
    <scope>NUCLEOTIDE SEQUENCE</scope>
    <source>
        <strain evidence="6">Hildebrandi</strain>
    </source>
</reference>
<dbReference type="Proteomes" id="UP000693970">
    <property type="component" value="Unassembled WGS sequence"/>
</dbReference>
<evidence type="ECO:0000256" key="2">
    <source>
        <dbReference type="ARBA" id="ARBA00022801"/>
    </source>
</evidence>
<dbReference type="OrthoDB" id="43924at2759"/>
<comment type="caution">
    <text evidence="6">The sequence shown here is derived from an EMBL/GenBank/DDBJ whole genome shotgun (WGS) entry which is preliminary data.</text>
</comment>
<dbReference type="PANTHER" id="PTHR42693:SF53">
    <property type="entry name" value="ENDO-4-O-SULFATASE"/>
    <property type="match status" value="1"/>
</dbReference>
<dbReference type="InterPro" id="IPR005046">
    <property type="entry name" value="DUF285"/>
</dbReference>
<comment type="similarity">
    <text evidence="1">Belongs to the sulfatase family.</text>
</comment>
<gene>
    <name evidence="6" type="ORF">IV203_023203</name>
</gene>
<dbReference type="Pfam" id="PF03382">
    <property type="entry name" value="DUF285"/>
    <property type="match status" value="1"/>
</dbReference>
<evidence type="ECO:0000313" key="6">
    <source>
        <dbReference type="EMBL" id="KAG7341252.1"/>
    </source>
</evidence>
<dbReference type="InterPro" id="IPR050738">
    <property type="entry name" value="Sulfatase"/>
</dbReference>
<dbReference type="EMBL" id="JAGRRH010000026">
    <property type="protein sequence ID" value="KAG7341252.1"/>
    <property type="molecule type" value="Genomic_DNA"/>
</dbReference>
<keyword evidence="2" id="KW-0378">Hydrolase</keyword>
<dbReference type="GO" id="GO:0004065">
    <property type="term" value="F:arylsulfatase activity"/>
    <property type="evidence" value="ECO:0007669"/>
    <property type="project" value="TreeGrafter"/>
</dbReference>
<organism evidence="6 7">
    <name type="scientific">Nitzschia inconspicua</name>
    <dbReference type="NCBI Taxonomy" id="303405"/>
    <lineage>
        <taxon>Eukaryota</taxon>
        <taxon>Sar</taxon>
        <taxon>Stramenopiles</taxon>
        <taxon>Ochrophyta</taxon>
        <taxon>Bacillariophyta</taxon>
        <taxon>Bacillariophyceae</taxon>
        <taxon>Bacillariophycidae</taxon>
        <taxon>Bacillariales</taxon>
        <taxon>Bacillariaceae</taxon>
        <taxon>Nitzschia</taxon>
    </lineage>
</organism>
<evidence type="ECO:0000256" key="3">
    <source>
        <dbReference type="SAM" id="MobiDB-lite"/>
    </source>
</evidence>
<reference evidence="6" key="2">
    <citation type="submission" date="2021-04" db="EMBL/GenBank/DDBJ databases">
        <authorList>
            <person name="Podell S."/>
        </authorList>
    </citation>
    <scope>NUCLEOTIDE SEQUENCE</scope>
    <source>
        <strain evidence="6">Hildebrandi</strain>
    </source>
</reference>
<dbReference type="InterPro" id="IPR000917">
    <property type="entry name" value="Sulfatase_N"/>
</dbReference>
<proteinExistence type="inferred from homology"/>
<evidence type="ECO:0000256" key="1">
    <source>
        <dbReference type="ARBA" id="ARBA00008779"/>
    </source>
</evidence>
<protein>
    <submittedName>
        <fullName evidence="6">Choline-sulfatase</fullName>
    </submittedName>
</protein>
<accession>A0A9K3KCK2</accession>
<dbReference type="Pfam" id="PF00884">
    <property type="entry name" value="Sulfatase"/>
    <property type="match status" value="1"/>
</dbReference>
<evidence type="ECO:0000256" key="4">
    <source>
        <dbReference type="SAM" id="SignalP"/>
    </source>
</evidence>
<feature type="region of interest" description="Disordered" evidence="3">
    <location>
        <begin position="979"/>
        <end position="1049"/>
    </location>
</feature>
<sequence length="1049" mass="119372">MTQLRFLPSIATLLLLAAVLLCNFPYTHASNSLTRSGNNARTLQQEEQVVIRGPPFRTHQELMDAVDVYLEYHYAGETAKQPNITTEYQQILGSYGPLEYWDVGRLDNFANLFNAQRNPLAAVATPNLSQWNVGHNVEIPVYLQDMFLGASLVNFDVSFWKTDLVIHFNGMFENAVSFEGIGLETWNVANGKLFMSMFSGCISLHQDLDLSSWQLRSAERLDAMFRNSSYGGAKGGDLCTWNNYLQTIVTVKDMFLQSKCISMVDPNLAERNDPNAELSICSPCDKSTIAMKPNILLIVADQMRFDMIRHVQDELEHYADVYKIQTPNLDRLLQSGAYFRNAYCQCAVCAPARTTLRTGCTIERTGVQHNDLAEEFMNNPFYEERVQELESLDHVLVEKMGYVSEYYGKWHMPQPLIESRDGSRRKVVQYNDFDYSKDEPFYLYDADGRKYKRYLESSSAGPVYFENGEQMDPFSGYPYTPIQLDARYGMPTNTALTTDGGLPRNRVGQPNVLGMSALDEGFTPSFFTGDVTKKAIQRLQQHSDPWFVTASFHSPHPPFVAAWKNLEKYWTNQEKLFVPRNLNTDGHMDKSAYDTITEQIPEYGDVEKLQEWTALYYALIEEVDEQVGEILDQVGYDVNNTLVIFTSDHGEMLGAHNRREKNTFYEESSRVPLLISWPGKIPQSTVVDEMASHLDIFATILDYAGGSEHDKSDGTSLRRFIEGAEINSDYEEDVVFAEWDYRKPTNKNVEDAMDLIMDRQIDDRPSFLVRHKQYKLMMQKVASSNQMDMMFDIFKDPFEVDNLLSPDVAMAQDDNLIAKAEHLRCLLLHWMERLDGESHYFSDPAANHGGSAGDIPEIRNRQRWKQIGFWVSDSSIDFGRISWNGNAFVRHEHLYMGTRKEQSVEITDIAIEGSDAQYFQISRTNLTLRHKGCARVRVSFMSSEAVWRDKPLDATLVMTVELGASTTQQRIPLKVPQLHSVPNLDSSAVPSKEKPSSTEEESQADSIVIDGEATIPTDISPFRGGDMLDESRPEIPARIRTVNNTKDNP</sequence>
<dbReference type="PANTHER" id="PTHR42693">
    <property type="entry name" value="ARYLSULFATASE FAMILY MEMBER"/>
    <property type="match status" value="1"/>
</dbReference>
<keyword evidence="7" id="KW-1185">Reference proteome</keyword>
<dbReference type="AlphaFoldDB" id="A0A9K3KCK2"/>
<evidence type="ECO:0000259" key="5">
    <source>
        <dbReference type="Pfam" id="PF00884"/>
    </source>
</evidence>
<feature type="domain" description="Sulfatase N-terminal" evidence="5">
    <location>
        <begin position="293"/>
        <end position="705"/>
    </location>
</feature>
<keyword evidence="4" id="KW-0732">Signal</keyword>
<evidence type="ECO:0000313" key="7">
    <source>
        <dbReference type="Proteomes" id="UP000693970"/>
    </source>
</evidence>